<keyword evidence="2" id="KW-0479">Metal-binding</keyword>
<dbReference type="EMBL" id="GFDL01014762">
    <property type="protein sequence ID" value="JAV20283.1"/>
    <property type="molecule type" value="Transcribed_RNA"/>
</dbReference>
<feature type="domain" description="C2H2-type" evidence="11">
    <location>
        <begin position="448"/>
        <end position="476"/>
    </location>
</feature>
<evidence type="ECO:0000256" key="9">
    <source>
        <dbReference type="PROSITE-ProRule" id="PRU00042"/>
    </source>
</evidence>
<keyword evidence="6" id="KW-0805">Transcription regulation</keyword>
<dbReference type="PANTHER" id="PTHR47772">
    <property type="entry name" value="ZINC FINGER PROTEIN 200"/>
    <property type="match status" value="1"/>
</dbReference>
<evidence type="ECO:0000256" key="2">
    <source>
        <dbReference type="ARBA" id="ARBA00022723"/>
    </source>
</evidence>
<dbReference type="InterPro" id="IPR036236">
    <property type="entry name" value="Znf_C2H2_sf"/>
</dbReference>
<evidence type="ECO:0000256" key="3">
    <source>
        <dbReference type="ARBA" id="ARBA00022737"/>
    </source>
</evidence>
<dbReference type="InterPro" id="IPR013087">
    <property type="entry name" value="Znf_C2H2_type"/>
</dbReference>
<feature type="domain" description="C2H2-type" evidence="11">
    <location>
        <begin position="306"/>
        <end position="333"/>
    </location>
</feature>
<evidence type="ECO:0000256" key="1">
    <source>
        <dbReference type="ARBA" id="ARBA00004123"/>
    </source>
</evidence>
<sequence length="602" mass="68354">MLDIFGPKFKLEKFSICTPCWNMVQLVDDFRTCCFEANSCAERIKSGLKAEDGWFTQDTVKRIESMHSAIRHQIERIKTEAAEEIHEPVPSNDVITIDDDSDDESDGPNVLIIDQPLDEEPTIVTPKSPREMLPETSTLVDDQEPSSESDKLEIGSIPSPEIPKLDFKIEADEPEESTSDVTTMQLIFEDASEASHQSELSTLIIKTEVELPEDGMDAAEYANQTTALEDHVEAHEATMSESLYTEISVENIKVENEEVGENIAQLVNARVSQCGRCGSTHKNRIGVIYHLKNCKDQTAVGPDVMYTCQICWASYRSKTNFRAHINQHIDYKPYKCRLKCNKHFFGLKGRMKHEAKCNAFICCAVCDRTFSEKESLFAHIKAVHGKITFTCEICDMRFPSRGPLRRHCSNMHTEREGDFPCRRCKKHVSKTAHEANLHVKQCRMSFTFDCVLCGARLRSASLLKNHMVANHEEPKYECKVCGKKYKKKLTAMQHQIAHEDGKGKIPCSICHKKFSSPNNLKRHMTLHGPVCPYPCTSCGQRFSSKQAMETHVETVCLKVGDKIQCQYCPKNFVMLSRLERHIVKNHSKHLSTAVLDDQTQEI</sequence>
<reference evidence="12" key="1">
    <citation type="submission" date="2017-01" db="EMBL/GenBank/DDBJ databases">
        <title>A deep insight into the sialotranscriptome of adult male and female Cluex tarsalis mosquitoes.</title>
        <authorList>
            <person name="Ribeiro J.M."/>
            <person name="Moreira F."/>
            <person name="Bernard K.A."/>
            <person name="Calvo E."/>
        </authorList>
    </citation>
    <scope>NUCLEOTIDE SEQUENCE</scope>
    <source>
        <strain evidence="12">Kern County</strain>
        <tissue evidence="12">Salivary glands</tissue>
    </source>
</reference>
<dbReference type="Gene3D" id="3.30.160.60">
    <property type="entry name" value="Classic Zinc Finger"/>
    <property type="match status" value="5"/>
</dbReference>
<evidence type="ECO:0000256" key="5">
    <source>
        <dbReference type="ARBA" id="ARBA00022833"/>
    </source>
</evidence>
<dbReference type="Pfam" id="PF00096">
    <property type="entry name" value="zf-C2H2"/>
    <property type="match status" value="3"/>
</dbReference>
<feature type="domain" description="C2H2-type" evidence="11">
    <location>
        <begin position="389"/>
        <end position="417"/>
    </location>
</feature>
<dbReference type="Pfam" id="PF12874">
    <property type="entry name" value="zf-met"/>
    <property type="match status" value="1"/>
</dbReference>
<feature type="domain" description="C2H2-type" evidence="11">
    <location>
        <begin position="563"/>
        <end position="591"/>
    </location>
</feature>
<feature type="domain" description="C2H2-type" evidence="11">
    <location>
        <begin position="476"/>
        <end position="503"/>
    </location>
</feature>
<keyword evidence="3" id="KW-0677">Repeat</keyword>
<accession>A0A1Q3EYA9</accession>
<evidence type="ECO:0000256" key="6">
    <source>
        <dbReference type="ARBA" id="ARBA00023015"/>
    </source>
</evidence>
<feature type="domain" description="C2H2-type" evidence="11">
    <location>
        <begin position="505"/>
        <end position="532"/>
    </location>
</feature>
<protein>
    <submittedName>
        <fullName evidence="12">Putative c2h2-type zn-finger protein</fullName>
    </submittedName>
</protein>
<dbReference type="AlphaFoldDB" id="A0A1Q3EYA9"/>
<feature type="domain" description="C2H2-type" evidence="11">
    <location>
        <begin position="360"/>
        <end position="384"/>
    </location>
</feature>
<organism evidence="12">
    <name type="scientific">Culex tarsalis</name>
    <name type="common">Encephalitis mosquito</name>
    <dbReference type="NCBI Taxonomy" id="7177"/>
    <lineage>
        <taxon>Eukaryota</taxon>
        <taxon>Metazoa</taxon>
        <taxon>Ecdysozoa</taxon>
        <taxon>Arthropoda</taxon>
        <taxon>Hexapoda</taxon>
        <taxon>Insecta</taxon>
        <taxon>Pterygota</taxon>
        <taxon>Neoptera</taxon>
        <taxon>Endopterygota</taxon>
        <taxon>Diptera</taxon>
        <taxon>Nematocera</taxon>
        <taxon>Culicoidea</taxon>
        <taxon>Culicidae</taxon>
        <taxon>Culicinae</taxon>
        <taxon>Culicini</taxon>
        <taxon>Culex</taxon>
        <taxon>Culex</taxon>
    </lineage>
</organism>
<dbReference type="Pfam" id="PF13894">
    <property type="entry name" value="zf-C2H2_4"/>
    <property type="match status" value="1"/>
</dbReference>
<dbReference type="GO" id="GO:0005634">
    <property type="term" value="C:nucleus"/>
    <property type="evidence" value="ECO:0007669"/>
    <property type="project" value="UniProtKB-SubCell"/>
</dbReference>
<dbReference type="PROSITE" id="PS50157">
    <property type="entry name" value="ZINC_FINGER_C2H2_2"/>
    <property type="match status" value="8"/>
</dbReference>
<dbReference type="SUPFAM" id="SSF57667">
    <property type="entry name" value="beta-beta-alpha zinc fingers"/>
    <property type="match status" value="4"/>
</dbReference>
<keyword evidence="4 9" id="KW-0863">Zinc-finger</keyword>
<evidence type="ECO:0000259" key="11">
    <source>
        <dbReference type="PROSITE" id="PS50157"/>
    </source>
</evidence>
<feature type="domain" description="C2H2-type" evidence="11">
    <location>
        <begin position="533"/>
        <end position="563"/>
    </location>
</feature>
<feature type="region of interest" description="Disordered" evidence="10">
    <location>
        <begin position="121"/>
        <end position="161"/>
    </location>
</feature>
<evidence type="ECO:0000256" key="4">
    <source>
        <dbReference type="ARBA" id="ARBA00022771"/>
    </source>
</evidence>
<evidence type="ECO:0000313" key="12">
    <source>
        <dbReference type="EMBL" id="JAV20283.1"/>
    </source>
</evidence>
<evidence type="ECO:0000256" key="8">
    <source>
        <dbReference type="ARBA" id="ARBA00023242"/>
    </source>
</evidence>
<keyword evidence="8" id="KW-0539">Nucleus</keyword>
<evidence type="ECO:0000256" key="7">
    <source>
        <dbReference type="ARBA" id="ARBA00023163"/>
    </source>
</evidence>
<dbReference type="PANTHER" id="PTHR47772:SF13">
    <property type="entry name" value="GASTRULA ZINC FINGER PROTEIN XLCGF49.1-LIKE-RELATED"/>
    <property type="match status" value="1"/>
</dbReference>
<comment type="subcellular location">
    <subcellularLocation>
        <location evidence="1">Nucleus</location>
    </subcellularLocation>
</comment>
<dbReference type="PROSITE" id="PS00028">
    <property type="entry name" value="ZINC_FINGER_C2H2_1"/>
    <property type="match status" value="7"/>
</dbReference>
<keyword evidence="7" id="KW-0804">Transcription</keyword>
<proteinExistence type="predicted"/>
<name>A0A1Q3EYA9_CULTA</name>
<dbReference type="InterPro" id="IPR050636">
    <property type="entry name" value="C2H2-ZF_domain-containing"/>
</dbReference>
<keyword evidence="5" id="KW-0862">Zinc</keyword>
<dbReference type="SMART" id="SM00355">
    <property type="entry name" value="ZnF_C2H2"/>
    <property type="match status" value="8"/>
</dbReference>
<evidence type="ECO:0000256" key="10">
    <source>
        <dbReference type="SAM" id="MobiDB-lite"/>
    </source>
</evidence>
<dbReference type="GO" id="GO:0008270">
    <property type="term" value="F:zinc ion binding"/>
    <property type="evidence" value="ECO:0007669"/>
    <property type="project" value="UniProtKB-KW"/>
</dbReference>